<dbReference type="AlphaFoldDB" id="A0A166CQI3"/>
<dbReference type="PANTHER" id="PTHR45947">
    <property type="entry name" value="SULFOQUINOVOSYL TRANSFERASE SQD2"/>
    <property type="match status" value="1"/>
</dbReference>
<sequence>MSLNTKNILSKQLKLSCKNKLFHIFNNKINKKTTKQIKSKNILFFSIIDYKYKYRQRPQHITDYFGNKDYIVHYFNTSFEKESTKVNKINKNINNIFLKFTNKNSKHFKNSISTTNFLSNFNEIKESIDSYIENNNIENGIIFVEFPNWAYLTEYLKEKYNFKIVFDVLDEYEGFHPDDEVLLDSFRHLIGLTDLVITTSNFLSKKLKNLNNNVKIIRNGTEFNHFNNHIKPYKNEKPIIGYYGALSYWVDFEKIYHAATKRPNYDFVIIGDFKDSKELFKEKLKNLSNVKFLGKIDYYILPKYLNTFDVAIIPFKSDIDLIKATNPVKFYEYLSMGKKIVSTDIPELFDFKDLYVYTCNGNEDFLKSIDLCVDKKDNLASFSEKIAFAEKNDWKHRCNMINKYINDLYV</sequence>
<proteinExistence type="predicted"/>
<reference evidence="2 3" key="1">
    <citation type="submission" date="2016-04" db="EMBL/GenBank/DDBJ databases">
        <title>Genome sequence of Methanobrevibacter cuticularis DSM 11139.</title>
        <authorList>
            <person name="Poehlein A."/>
            <person name="Seedorf H."/>
            <person name="Daniel R."/>
        </authorList>
    </citation>
    <scope>NUCLEOTIDE SEQUENCE [LARGE SCALE GENOMIC DNA]</scope>
    <source>
        <strain evidence="2 3">DSM 11139</strain>
    </source>
</reference>
<keyword evidence="3" id="KW-1185">Reference proteome</keyword>
<dbReference type="STRING" id="47311.MBCUT_11280"/>
<evidence type="ECO:0000259" key="1">
    <source>
        <dbReference type="Pfam" id="PF00534"/>
    </source>
</evidence>
<dbReference type="InterPro" id="IPR050194">
    <property type="entry name" value="Glycosyltransferase_grp1"/>
</dbReference>
<gene>
    <name evidence="2" type="primary">tuaH</name>
    <name evidence="2" type="ORF">MBCUT_11280</name>
</gene>
<evidence type="ECO:0000313" key="3">
    <source>
        <dbReference type="Proteomes" id="UP000077275"/>
    </source>
</evidence>
<feature type="domain" description="Glycosyl transferase family 1" evidence="1">
    <location>
        <begin position="233"/>
        <end position="393"/>
    </location>
</feature>
<dbReference type="PATRIC" id="fig|47311.3.peg.1240"/>
<protein>
    <submittedName>
        <fullName evidence="2">Putative teichuronic acid biosynthesis glycosyltransferase TuaH</fullName>
        <ecNumber evidence="2">2.4.-.-</ecNumber>
    </submittedName>
</protein>
<keyword evidence="2" id="KW-0328">Glycosyltransferase</keyword>
<dbReference type="EC" id="2.4.-.-" evidence="2"/>
<dbReference type="RefSeq" id="WP_067259718.1">
    <property type="nucleotide sequence ID" value="NZ_LWMW01000101.1"/>
</dbReference>
<keyword evidence="2" id="KW-0808">Transferase</keyword>
<accession>A0A166CQI3</accession>
<organism evidence="2 3">
    <name type="scientific">Methanobrevibacter cuticularis</name>
    <dbReference type="NCBI Taxonomy" id="47311"/>
    <lineage>
        <taxon>Archaea</taxon>
        <taxon>Methanobacteriati</taxon>
        <taxon>Methanobacteriota</taxon>
        <taxon>Methanomada group</taxon>
        <taxon>Methanobacteria</taxon>
        <taxon>Methanobacteriales</taxon>
        <taxon>Methanobacteriaceae</taxon>
        <taxon>Methanobrevibacter</taxon>
    </lineage>
</organism>
<dbReference type="Proteomes" id="UP000077275">
    <property type="component" value="Unassembled WGS sequence"/>
</dbReference>
<dbReference type="PANTHER" id="PTHR45947:SF3">
    <property type="entry name" value="SULFOQUINOVOSYL TRANSFERASE SQD2"/>
    <property type="match status" value="1"/>
</dbReference>
<evidence type="ECO:0000313" key="2">
    <source>
        <dbReference type="EMBL" id="KZX16047.1"/>
    </source>
</evidence>
<comment type="caution">
    <text evidence="2">The sequence shown here is derived from an EMBL/GenBank/DDBJ whole genome shotgun (WGS) entry which is preliminary data.</text>
</comment>
<dbReference type="GO" id="GO:0016757">
    <property type="term" value="F:glycosyltransferase activity"/>
    <property type="evidence" value="ECO:0007669"/>
    <property type="project" value="UniProtKB-KW"/>
</dbReference>
<name>A0A166CQI3_9EURY</name>
<dbReference type="InterPro" id="IPR001296">
    <property type="entry name" value="Glyco_trans_1"/>
</dbReference>
<dbReference type="SUPFAM" id="SSF53756">
    <property type="entry name" value="UDP-Glycosyltransferase/glycogen phosphorylase"/>
    <property type="match status" value="1"/>
</dbReference>
<dbReference type="OrthoDB" id="132546at2157"/>
<dbReference type="Gene3D" id="3.40.50.2000">
    <property type="entry name" value="Glycogen Phosphorylase B"/>
    <property type="match status" value="1"/>
</dbReference>
<dbReference type="Pfam" id="PF00534">
    <property type="entry name" value="Glycos_transf_1"/>
    <property type="match status" value="1"/>
</dbReference>
<dbReference type="EMBL" id="LWMW01000101">
    <property type="protein sequence ID" value="KZX16047.1"/>
    <property type="molecule type" value="Genomic_DNA"/>
</dbReference>